<proteinExistence type="predicted"/>
<dbReference type="EMBL" id="CAJOBP010078399">
    <property type="protein sequence ID" value="CAF4906378.1"/>
    <property type="molecule type" value="Genomic_DNA"/>
</dbReference>
<evidence type="ECO:0000313" key="2">
    <source>
        <dbReference type="EMBL" id="CAF4972362.1"/>
    </source>
</evidence>
<feature type="non-terminal residue" evidence="1">
    <location>
        <position position="44"/>
    </location>
</feature>
<gene>
    <name evidence="1" type="ORF">UJA718_LOCUS45764</name>
    <name evidence="2" type="ORF">UJA718_LOCUS48829</name>
</gene>
<dbReference type="EMBL" id="CAJOBP010099641">
    <property type="protein sequence ID" value="CAF4972362.1"/>
    <property type="molecule type" value="Genomic_DNA"/>
</dbReference>
<dbReference type="Proteomes" id="UP000663873">
    <property type="component" value="Unassembled WGS sequence"/>
</dbReference>
<accession>A0A821VDL7</accession>
<evidence type="ECO:0000313" key="3">
    <source>
        <dbReference type="Proteomes" id="UP000663873"/>
    </source>
</evidence>
<comment type="caution">
    <text evidence="1">The sequence shown here is derived from an EMBL/GenBank/DDBJ whole genome shotgun (WGS) entry which is preliminary data.</text>
</comment>
<evidence type="ECO:0000313" key="1">
    <source>
        <dbReference type="EMBL" id="CAF4906378.1"/>
    </source>
</evidence>
<protein>
    <submittedName>
        <fullName evidence="1">Uncharacterized protein</fullName>
    </submittedName>
</protein>
<dbReference type="AlphaFoldDB" id="A0A821VDL7"/>
<keyword evidence="3" id="KW-1185">Reference proteome</keyword>
<organism evidence="1 3">
    <name type="scientific">Rotaria socialis</name>
    <dbReference type="NCBI Taxonomy" id="392032"/>
    <lineage>
        <taxon>Eukaryota</taxon>
        <taxon>Metazoa</taxon>
        <taxon>Spiralia</taxon>
        <taxon>Gnathifera</taxon>
        <taxon>Rotifera</taxon>
        <taxon>Eurotatoria</taxon>
        <taxon>Bdelloidea</taxon>
        <taxon>Philodinida</taxon>
        <taxon>Philodinidae</taxon>
        <taxon>Rotaria</taxon>
    </lineage>
</organism>
<feature type="non-terminal residue" evidence="1">
    <location>
        <position position="1"/>
    </location>
</feature>
<sequence>GPDMSVSSIDLSALASQLTSNFLASLTNAAVVTTADNSSSAIPM</sequence>
<reference evidence="1" key="1">
    <citation type="submission" date="2021-02" db="EMBL/GenBank/DDBJ databases">
        <authorList>
            <person name="Nowell W R."/>
        </authorList>
    </citation>
    <scope>NUCLEOTIDE SEQUENCE</scope>
</reference>
<name>A0A821VDL7_9BILA</name>